<protein>
    <submittedName>
        <fullName evidence="2">Uncharacterized protein</fullName>
    </submittedName>
</protein>
<dbReference type="Proteomes" id="UP000289340">
    <property type="component" value="Chromosome 17"/>
</dbReference>
<accession>A0A445G9H5</accession>
<dbReference type="AlphaFoldDB" id="A0A445G9H5"/>
<evidence type="ECO:0000256" key="1">
    <source>
        <dbReference type="SAM" id="Phobius"/>
    </source>
</evidence>
<keyword evidence="3" id="KW-1185">Reference proteome</keyword>
<keyword evidence="1" id="KW-0812">Transmembrane</keyword>
<dbReference type="EMBL" id="QZWG01000017">
    <property type="protein sequence ID" value="RZB57855.1"/>
    <property type="molecule type" value="Genomic_DNA"/>
</dbReference>
<feature type="transmembrane region" description="Helical" evidence="1">
    <location>
        <begin position="6"/>
        <end position="25"/>
    </location>
</feature>
<sequence>SPPLSSLSFPFSHCSFLLLPVFFFYSHLNYNGRGRVFPLQEKVEEHIRAAIFISKNPRVQTRWKNTLKLPFLSQKLHDYRRVFIYAEKVEEHIKAAIFISKNPRVQRRWKNTLKLRFLSQKLHEYR</sequence>
<keyword evidence="1" id="KW-0472">Membrane</keyword>
<evidence type="ECO:0000313" key="3">
    <source>
        <dbReference type="Proteomes" id="UP000289340"/>
    </source>
</evidence>
<comment type="caution">
    <text evidence="2">The sequence shown here is derived from an EMBL/GenBank/DDBJ whole genome shotgun (WGS) entry which is preliminary data.</text>
</comment>
<evidence type="ECO:0000313" key="2">
    <source>
        <dbReference type="EMBL" id="RZB57855.1"/>
    </source>
</evidence>
<name>A0A445G9H5_GLYSO</name>
<feature type="non-terminal residue" evidence="2">
    <location>
        <position position="1"/>
    </location>
</feature>
<organism evidence="2 3">
    <name type="scientific">Glycine soja</name>
    <name type="common">Wild soybean</name>
    <dbReference type="NCBI Taxonomy" id="3848"/>
    <lineage>
        <taxon>Eukaryota</taxon>
        <taxon>Viridiplantae</taxon>
        <taxon>Streptophyta</taxon>
        <taxon>Embryophyta</taxon>
        <taxon>Tracheophyta</taxon>
        <taxon>Spermatophyta</taxon>
        <taxon>Magnoliopsida</taxon>
        <taxon>eudicotyledons</taxon>
        <taxon>Gunneridae</taxon>
        <taxon>Pentapetalae</taxon>
        <taxon>rosids</taxon>
        <taxon>fabids</taxon>
        <taxon>Fabales</taxon>
        <taxon>Fabaceae</taxon>
        <taxon>Papilionoideae</taxon>
        <taxon>50 kb inversion clade</taxon>
        <taxon>NPAAA clade</taxon>
        <taxon>indigoferoid/millettioid clade</taxon>
        <taxon>Phaseoleae</taxon>
        <taxon>Glycine</taxon>
        <taxon>Glycine subgen. Soja</taxon>
    </lineage>
</organism>
<gene>
    <name evidence="2" type="ORF">D0Y65_046490</name>
</gene>
<reference evidence="2 3" key="1">
    <citation type="submission" date="2018-09" db="EMBL/GenBank/DDBJ databases">
        <title>A high-quality reference genome of wild soybean provides a powerful tool to mine soybean genomes.</title>
        <authorList>
            <person name="Xie M."/>
            <person name="Chung C.Y.L."/>
            <person name="Li M.-W."/>
            <person name="Wong F.-L."/>
            <person name="Chan T.-F."/>
            <person name="Lam H.-M."/>
        </authorList>
    </citation>
    <scope>NUCLEOTIDE SEQUENCE [LARGE SCALE GENOMIC DNA]</scope>
    <source>
        <strain evidence="3">cv. W05</strain>
        <tissue evidence="2">Hypocotyl of etiolated seedlings</tissue>
    </source>
</reference>
<proteinExistence type="predicted"/>
<keyword evidence="1" id="KW-1133">Transmembrane helix</keyword>